<evidence type="ECO:0000256" key="1">
    <source>
        <dbReference type="SAM" id="MobiDB-lite"/>
    </source>
</evidence>
<keyword evidence="4" id="KW-1185">Reference proteome</keyword>
<name>A0A0W8II33_9MICC</name>
<protein>
    <submittedName>
        <fullName evidence="3">Uncharacterized protein</fullName>
    </submittedName>
</protein>
<feature type="transmembrane region" description="Helical" evidence="2">
    <location>
        <begin position="220"/>
        <end position="241"/>
    </location>
</feature>
<feature type="transmembrane region" description="Helical" evidence="2">
    <location>
        <begin position="40"/>
        <end position="61"/>
    </location>
</feature>
<keyword evidence="2" id="KW-0812">Transmembrane</keyword>
<feature type="transmembrane region" description="Helical" evidence="2">
    <location>
        <begin position="186"/>
        <end position="208"/>
    </location>
</feature>
<comment type="caution">
    <text evidence="3">The sequence shown here is derived from an EMBL/GenBank/DDBJ whole genome shotgun (WGS) entry which is preliminary data.</text>
</comment>
<keyword evidence="2" id="KW-0472">Membrane</keyword>
<evidence type="ECO:0000313" key="3">
    <source>
        <dbReference type="EMBL" id="KUG59593.1"/>
    </source>
</evidence>
<dbReference type="AlphaFoldDB" id="A0A0W8II33"/>
<gene>
    <name evidence="3" type="ORF">AVL63_10695</name>
</gene>
<dbReference type="Proteomes" id="UP000054023">
    <property type="component" value="Unassembled WGS sequence"/>
</dbReference>
<proteinExistence type="predicted"/>
<reference evidence="4" key="1">
    <citation type="submission" date="2015-12" db="EMBL/GenBank/DDBJ databases">
        <authorList>
            <person name="Nair G.R."/>
            <person name="Kaur G."/>
            <person name="Mayilraj S."/>
        </authorList>
    </citation>
    <scope>NUCLEOTIDE SEQUENCE [LARGE SCALE GENOMIC DNA]</scope>
    <source>
        <strain evidence="4">CD08_7</strain>
    </source>
</reference>
<keyword evidence="2" id="KW-1133">Transmembrane helix</keyword>
<feature type="transmembrane region" description="Helical" evidence="2">
    <location>
        <begin position="73"/>
        <end position="97"/>
    </location>
</feature>
<organism evidence="3 4">
    <name type="scientific">Nesterenkonia jeotgali</name>
    <dbReference type="NCBI Taxonomy" id="317018"/>
    <lineage>
        <taxon>Bacteria</taxon>
        <taxon>Bacillati</taxon>
        <taxon>Actinomycetota</taxon>
        <taxon>Actinomycetes</taxon>
        <taxon>Micrococcales</taxon>
        <taxon>Micrococcaceae</taxon>
        <taxon>Nesterenkonia</taxon>
    </lineage>
</organism>
<sequence length="377" mass="40794">MWVPLLVAQGFSLLGLLLWWPSWSGKSTLWLEGRGWGWRPLIWLFTAIFFQVLALSFLVIPTAQGGPILDAEWLLLVAAALMLIGCPVTFIGAFFWWPRFMLPGWIRERLRAGDPVKTAYPLPEVQHLMTKPQNLPPAYPSSHPGGMSDPGEAGVQGRSLLAQPESSPTPPLSPLPQEFKVGVGRWWFGAVVGALAAVVCTCAVLGVPREMFINQSGMMGVFRVLSVVGAPLGAFSAVYFARAALLPDHVTVAKDGVSTRSWRLSFGEIEAVSVTGDPGSHQGQVELLVSDEVFAREGAGNRWFSGRPLGMGGMTGKRPVIRLQPGTKAAPGEIAMLIEHHRRTQRPAAQDLGFATRARSPWQQPSAAPGPEGPSRV</sequence>
<feature type="region of interest" description="Disordered" evidence="1">
    <location>
        <begin position="354"/>
        <end position="377"/>
    </location>
</feature>
<accession>A0A0W8II33</accession>
<evidence type="ECO:0000256" key="2">
    <source>
        <dbReference type="SAM" id="Phobius"/>
    </source>
</evidence>
<dbReference type="EMBL" id="LQBM01000002">
    <property type="protein sequence ID" value="KUG59593.1"/>
    <property type="molecule type" value="Genomic_DNA"/>
</dbReference>
<evidence type="ECO:0000313" key="4">
    <source>
        <dbReference type="Proteomes" id="UP000054023"/>
    </source>
</evidence>
<dbReference type="STRING" id="317018.AVL63_10695"/>